<sequence length="70" mass="7437">MRNDRRDPICCVAAIGPVPTRKGIVMRSVLKSGFLWQFFGGFALGAIALVTFQPADSARASATSPVAANR</sequence>
<accession>A0ABQ1GVZ0</accession>
<gene>
    <name evidence="2" type="ORF">GCM10011395_21950</name>
</gene>
<dbReference type="EMBL" id="BMDW01000012">
    <property type="protein sequence ID" value="GGA51205.1"/>
    <property type="molecule type" value="Genomic_DNA"/>
</dbReference>
<keyword evidence="3" id="KW-1185">Reference proteome</keyword>
<evidence type="ECO:0000256" key="1">
    <source>
        <dbReference type="SAM" id="Phobius"/>
    </source>
</evidence>
<protein>
    <submittedName>
        <fullName evidence="2">Uncharacterized protein</fullName>
    </submittedName>
</protein>
<reference evidence="3" key="1">
    <citation type="journal article" date="2019" name="Int. J. Syst. Evol. Microbiol.">
        <title>The Global Catalogue of Microorganisms (GCM) 10K type strain sequencing project: providing services to taxonomists for standard genome sequencing and annotation.</title>
        <authorList>
            <consortium name="The Broad Institute Genomics Platform"/>
            <consortium name="The Broad Institute Genome Sequencing Center for Infectious Disease"/>
            <person name="Wu L."/>
            <person name="Ma J."/>
        </authorList>
    </citation>
    <scope>NUCLEOTIDE SEQUENCE [LARGE SCALE GENOMIC DNA]</scope>
    <source>
        <strain evidence="3">CGMCC 1.10106</strain>
    </source>
</reference>
<name>A0ABQ1GVZ0_9SPHN</name>
<keyword evidence="1" id="KW-0812">Transmembrane</keyword>
<proteinExistence type="predicted"/>
<comment type="caution">
    <text evidence="2">The sequence shown here is derived from an EMBL/GenBank/DDBJ whole genome shotgun (WGS) entry which is preliminary data.</text>
</comment>
<evidence type="ECO:0000313" key="2">
    <source>
        <dbReference type="EMBL" id="GGA51205.1"/>
    </source>
</evidence>
<evidence type="ECO:0000313" key="3">
    <source>
        <dbReference type="Proteomes" id="UP000618591"/>
    </source>
</evidence>
<feature type="transmembrane region" description="Helical" evidence="1">
    <location>
        <begin position="34"/>
        <end position="52"/>
    </location>
</feature>
<organism evidence="2 3">
    <name type="scientific">Sphingomonas psychrolutea</name>
    <dbReference type="NCBI Taxonomy" id="1259676"/>
    <lineage>
        <taxon>Bacteria</taxon>
        <taxon>Pseudomonadati</taxon>
        <taxon>Pseudomonadota</taxon>
        <taxon>Alphaproteobacteria</taxon>
        <taxon>Sphingomonadales</taxon>
        <taxon>Sphingomonadaceae</taxon>
        <taxon>Sphingomonas</taxon>
    </lineage>
</organism>
<keyword evidence="1" id="KW-0472">Membrane</keyword>
<keyword evidence="1" id="KW-1133">Transmembrane helix</keyword>
<dbReference type="Proteomes" id="UP000618591">
    <property type="component" value="Unassembled WGS sequence"/>
</dbReference>